<evidence type="ECO:0000256" key="10">
    <source>
        <dbReference type="RuleBase" id="RU000461"/>
    </source>
</evidence>
<comment type="cofactor">
    <cofactor evidence="1 9">
        <name>heme</name>
        <dbReference type="ChEBI" id="CHEBI:30413"/>
    </cofactor>
</comment>
<evidence type="ECO:0000256" key="3">
    <source>
        <dbReference type="ARBA" id="ARBA00010617"/>
    </source>
</evidence>
<evidence type="ECO:0000256" key="2">
    <source>
        <dbReference type="ARBA" id="ARBA00005179"/>
    </source>
</evidence>
<keyword evidence="13" id="KW-1185">Reference proteome</keyword>
<keyword evidence="8 10" id="KW-0503">Monooxygenase</keyword>
<name>A0A8H5CQI2_9AGAR</name>
<evidence type="ECO:0000256" key="8">
    <source>
        <dbReference type="ARBA" id="ARBA00023033"/>
    </source>
</evidence>
<dbReference type="PANTHER" id="PTHR24305">
    <property type="entry name" value="CYTOCHROME P450"/>
    <property type="match status" value="1"/>
</dbReference>
<dbReference type="InterPro" id="IPR017972">
    <property type="entry name" value="Cyt_P450_CS"/>
</dbReference>
<keyword evidence="4 9" id="KW-0349">Heme</keyword>
<evidence type="ECO:0000256" key="6">
    <source>
        <dbReference type="ARBA" id="ARBA00023002"/>
    </source>
</evidence>
<comment type="similarity">
    <text evidence="3 10">Belongs to the cytochrome P450 family.</text>
</comment>
<keyword evidence="6 10" id="KW-0560">Oxidoreductase</keyword>
<dbReference type="InterPro" id="IPR036396">
    <property type="entry name" value="Cyt_P450_sf"/>
</dbReference>
<evidence type="ECO:0008006" key="14">
    <source>
        <dbReference type="Google" id="ProtNLM"/>
    </source>
</evidence>
<evidence type="ECO:0000256" key="4">
    <source>
        <dbReference type="ARBA" id="ARBA00022617"/>
    </source>
</evidence>
<dbReference type="InterPro" id="IPR050121">
    <property type="entry name" value="Cytochrome_P450_monoxygenase"/>
</dbReference>
<evidence type="ECO:0000313" key="13">
    <source>
        <dbReference type="Proteomes" id="UP000559256"/>
    </source>
</evidence>
<evidence type="ECO:0000313" key="12">
    <source>
        <dbReference type="EMBL" id="KAF5344797.1"/>
    </source>
</evidence>
<feature type="binding site" description="axial binding residue" evidence="9">
    <location>
        <position position="494"/>
    </location>
    <ligand>
        <name>heme</name>
        <dbReference type="ChEBI" id="CHEBI:30413"/>
    </ligand>
    <ligandPart>
        <name>Fe</name>
        <dbReference type="ChEBI" id="CHEBI:18248"/>
    </ligandPart>
</feature>
<organism evidence="12 13">
    <name type="scientific">Tetrapyrgos nigripes</name>
    <dbReference type="NCBI Taxonomy" id="182062"/>
    <lineage>
        <taxon>Eukaryota</taxon>
        <taxon>Fungi</taxon>
        <taxon>Dikarya</taxon>
        <taxon>Basidiomycota</taxon>
        <taxon>Agaricomycotina</taxon>
        <taxon>Agaricomycetes</taxon>
        <taxon>Agaricomycetidae</taxon>
        <taxon>Agaricales</taxon>
        <taxon>Marasmiineae</taxon>
        <taxon>Marasmiaceae</taxon>
        <taxon>Tetrapyrgos</taxon>
    </lineage>
</organism>
<evidence type="ECO:0000256" key="5">
    <source>
        <dbReference type="ARBA" id="ARBA00022723"/>
    </source>
</evidence>
<gene>
    <name evidence="12" type="ORF">D9758_014423</name>
</gene>
<keyword evidence="11" id="KW-1133">Transmembrane helix</keyword>
<dbReference type="SUPFAM" id="SSF48264">
    <property type="entry name" value="Cytochrome P450"/>
    <property type="match status" value="1"/>
</dbReference>
<dbReference type="InterPro" id="IPR001128">
    <property type="entry name" value="Cyt_P450"/>
</dbReference>
<dbReference type="Pfam" id="PF00067">
    <property type="entry name" value="p450"/>
    <property type="match status" value="2"/>
</dbReference>
<evidence type="ECO:0000256" key="7">
    <source>
        <dbReference type="ARBA" id="ARBA00023004"/>
    </source>
</evidence>
<dbReference type="PANTHER" id="PTHR24305:SF29">
    <property type="entry name" value="BENZOATE-PARA-HYDROXYLASE"/>
    <property type="match status" value="1"/>
</dbReference>
<evidence type="ECO:0000256" key="11">
    <source>
        <dbReference type="SAM" id="Phobius"/>
    </source>
</evidence>
<feature type="transmembrane region" description="Helical" evidence="11">
    <location>
        <begin position="20"/>
        <end position="38"/>
    </location>
</feature>
<keyword evidence="11" id="KW-0472">Membrane</keyword>
<dbReference type="GO" id="GO:0016705">
    <property type="term" value="F:oxidoreductase activity, acting on paired donors, with incorporation or reduction of molecular oxygen"/>
    <property type="evidence" value="ECO:0007669"/>
    <property type="project" value="InterPro"/>
</dbReference>
<dbReference type="InterPro" id="IPR002401">
    <property type="entry name" value="Cyt_P450_E_grp-I"/>
</dbReference>
<keyword evidence="11" id="KW-0812">Transmembrane</keyword>
<proteinExistence type="inferred from homology"/>
<evidence type="ECO:0000256" key="1">
    <source>
        <dbReference type="ARBA" id="ARBA00001971"/>
    </source>
</evidence>
<dbReference type="CDD" id="cd11061">
    <property type="entry name" value="CYP67-like"/>
    <property type="match status" value="1"/>
</dbReference>
<comment type="caution">
    <text evidence="12">The sequence shown here is derived from an EMBL/GenBank/DDBJ whole genome shotgun (WGS) entry which is preliminary data.</text>
</comment>
<dbReference type="PRINTS" id="PR00463">
    <property type="entry name" value="EP450I"/>
</dbReference>
<evidence type="ECO:0000256" key="9">
    <source>
        <dbReference type="PIRSR" id="PIRSR602401-1"/>
    </source>
</evidence>
<accession>A0A8H5CQI2</accession>
<reference evidence="12 13" key="1">
    <citation type="journal article" date="2020" name="ISME J.">
        <title>Uncovering the hidden diversity of litter-decomposition mechanisms in mushroom-forming fungi.</title>
        <authorList>
            <person name="Floudas D."/>
            <person name="Bentzer J."/>
            <person name="Ahren D."/>
            <person name="Johansson T."/>
            <person name="Persson P."/>
            <person name="Tunlid A."/>
        </authorList>
    </citation>
    <scope>NUCLEOTIDE SEQUENCE [LARGE SCALE GENOMIC DNA]</scope>
    <source>
        <strain evidence="12 13">CBS 291.85</strain>
    </source>
</reference>
<dbReference type="AlphaFoldDB" id="A0A8H5CQI2"/>
<dbReference type="PRINTS" id="PR00385">
    <property type="entry name" value="P450"/>
</dbReference>
<dbReference type="Gene3D" id="1.10.630.10">
    <property type="entry name" value="Cytochrome P450"/>
    <property type="match status" value="1"/>
</dbReference>
<dbReference type="EMBL" id="JAACJM010000118">
    <property type="protein sequence ID" value="KAF5344797.1"/>
    <property type="molecule type" value="Genomic_DNA"/>
</dbReference>
<keyword evidence="7 9" id="KW-0408">Iron</keyword>
<dbReference type="GO" id="GO:0020037">
    <property type="term" value="F:heme binding"/>
    <property type="evidence" value="ECO:0007669"/>
    <property type="project" value="InterPro"/>
</dbReference>
<dbReference type="GO" id="GO:0005506">
    <property type="term" value="F:iron ion binding"/>
    <property type="evidence" value="ECO:0007669"/>
    <property type="project" value="InterPro"/>
</dbReference>
<keyword evidence="5 9" id="KW-0479">Metal-binding</keyword>
<dbReference type="PROSITE" id="PS00086">
    <property type="entry name" value="CYTOCHROME_P450"/>
    <property type="match status" value="1"/>
</dbReference>
<dbReference type="OrthoDB" id="1470350at2759"/>
<comment type="pathway">
    <text evidence="2">Secondary metabolite biosynthesis.</text>
</comment>
<protein>
    <recommendedName>
        <fullName evidence="14">Cytochrome P450 monooxygenase</fullName>
    </recommendedName>
</protein>
<dbReference type="Proteomes" id="UP000559256">
    <property type="component" value="Unassembled WGS sequence"/>
</dbReference>
<sequence length="549" mass="61271">MSSPANLVSRMFHDMSLQSLAIAGSAIFVLVHLVPWLVDKYNLRPYPGPLLAQFSDVWMGWAALRGRRSQLVHELHQKYGSFVRIAPNHLSISTPDALSLVYGHGTGTVKPDFYNAFVTIQPSLVSSRDRAEHTRKRKIVSHIFSAKSVVEFEPELHKFVEILLKQWETMYQNALKGMQGGEGENEWKGKDGRLWFNCLPWFNYLAFDFIGDLSFGEPFGMLAAGKDTAPAAKDIDSAMKSIERGDTSSIETIEIPAVEILNGRARYGHPIGVLPKHWRPIVGLHPTYSKGSEDVGAMAGMAIVSVAKRLAKPSERNDLLNKLSGAKDEHGQSMGREEITAEALGLLVAGSDTTSHSIAAIVYYITRDLQVQRKLQEELDAHISDTGPVSYDLVKNLPYLHACINEGLRLFSTVPIGLPRSVPEGGMTFMGHFFPEGTILSVPSYTTHRDPTVWGGDPGDVEFYRPERWLEADKETLGMMNKAFIPFSVGPRACIGRNIAMLEMVVAIASVMYEYDFVLEKEDQELQFKEGFIKRPLDVRVGIKRREHL</sequence>
<dbReference type="GO" id="GO:0004497">
    <property type="term" value="F:monooxygenase activity"/>
    <property type="evidence" value="ECO:0007669"/>
    <property type="project" value="UniProtKB-KW"/>
</dbReference>